<evidence type="ECO:0008006" key="4">
    <source>
        <dbReference type="Google" id="ProtNLM"/>
    </source>
</evidence>
<dbReference type="PANTHER" id="PTHR43684:SF4">
    <property type="entry name" value="ENOYL-COA HYDRATASE_ISOMERASE FAMILY PROTEIN (AFU_ORTHOLOGUE AFUA_1G01890)"/>
    <property type="match status" value="1"/>
</dbReference>
<name>A0A0R2PY75_9GAMM</name>
<dbReference type="InterPro" id="IPR001753">
    <property type="entry name" value="Enoyl-CoA_hydra/iso"/>
</dbReference>
<dbReference type="Gene3D" id="3.90.226.10">
    <property type="entry name" value="2-enoyl-CoA Hydratase, Chain A, domain 1"/>
    <property type="match status" value="1"/>
</dbReference>
<dbReference type="SUPFAM" id="SSF52096">
    <property type="entry name" value="ClpP/crotonase"/>
    <property type="match status" value="1"/>
</dbReference>
<dbReference type="Pfam" id="PF00378">
    <property type="entry name" value="ECH_1"/>
    <property type="match status" value="1"/>
</dbReference>
<dbReference type="InterPro" id="IPR051053">
    <property type="entry name" value="ECH/Chromodomain_protein"/>
</dbReference>
<dbReference type="AlphaFoldDB" id="A0A0R2PY75"/>
<comment type="similarity">
    <text evidence="1">Belongs to the enoyl-CoA hydratase/isomerase family.</text>
</comment>
<dbReference type="InterPro" id="IPR029045">
    <property type="entry name" value="ClpP/crotonase-like_dom_sf"/>
</dbReference>
<dbReference type="EMBL" id="LIAV01000113">
    <property type="protein sequence ID" value="KRO40442.1"/>
    <property type="molecule type" value="Genomic_DNA"/>
</dbReference>
<evidence type="ECO:0000313" key="3">
    <source>
        <dbReference type="Proteomes" id="UP000050874"/>
    </source>
</evidence>
<dbReference type="PANTHER" id="PTHR43684">
    <property type="match status" value="1"/>
</dbReference>
<comment type="caution">
    <text evidence="2">The sequence shown here is derived from an EMBL/GenBank/DDBJ whole genome shotgun (WGS) entry which is preliminary data.</text>
</comment>
<evidence type="ECO:0000256" key="1">
    <source>
        <dbReference type="ARBA" id="ARBA00005254"/>
    </source>
</evidence>
<sequence>MDYEQIIFKEEGPLARISLNRPDKLNAYTPDMGDEIIHAFRRANLNDDISSIAFLGVGKSFCAGADRDYLLGDKLSKSGLKIGEDEFISSFVSELSSSKKILIAGLKGSCVGIGITMVLPFDIRIAETNSLISFPFIKLGILPGLASTYFLRSLVGPNKAKEIILTNAKLTADQANAIGLVNEVVSDGAVEARINEIASSFGRMNQNLLFAAKEAFQINLEAEVESAIKIERNLLKNIKK</sequence>
<protein>
    <recommendedName>
        <fullName evidence="4">Enoyl-CoA hydratase</fullName>
    </recommendedName>
</protein>
<evidence type="ECO:0000313" key="2">
    <source>
        <dbReference type="EMBL" id="KRO40442.1"/>
    </source>
</evidence>
<gene>
    <name evidence="2" type="ORF">ABR63_04570</name>
</gene>
<dbReference type="CDD" id="cd06558">
    <property type="entry name" value="crotonase-like"/>
    <property type="match status" value="1"/>
</dbReference>
<dbReference type="GO" id="GO:0003824">
    <property type="term" value="F:catalytic activity"/>
    <property type="evidence" value="ECO:0007669"/>
    <property type="project" value="UniProtKB-ARBA"/>
</dbReference>
<reference evidence="3" key="1">
    <citation type="submission" date="2015-10" db="EMBL/GenBank/DDBJ databases">
        <title>Metagenome-Assembled Genomes uncover a global brackish microbiome.</title>
        <authorList>
            <person name="Hugerth L.W."/>
            <person name="Larsson J."/>
            <person name="Alneberg J."/>
            <person name="Lindh M.V."/>
            <person name="Legrand C."/>
            <person name="Pinhassi J."/>
            <person name="Andersson A."/>
        </authorList>
    </citation>
    <scope>NUCLEOTIDE SEQUENCE [LARGE SCALE GENOMIC DNA]</scope>
</reference>
<proteinExistence type="inferred from homology"/>
<accession>A0A0R2PY75</accession>
<dbReference type="Proteomes" id="UP000050874">
    <property type="component" value="Unassembled WGS sequence"/>
</dbReference>
<organism evidence="2 3">
    <name type="scientific">SAR86 cluster bacterium BACL1 MAG-120920-bin57</name>
    <dbReference type="NCBI Taxonomy" id="1655571"/>
    <lineage>
        <taxon>Bacteria</taxon>
        <taxon>Pseudomonadati</taxon>
        <taxon>Pseudomonadota</taxon>
        <taxon>Gammaproteobacteria</taxon>
        <taxon>SAR86 cluster</taxon>
    </lineage>
</organism>